<dbReference type="GO" id="GO:0046872">
    <property type="term" value="F:metal ion binding"/>
    <property type="evidence" value="ECO:0007669"/>
    <property type="project" value="UniProtKB-KW"/>
</dbReference>
<gene>
    <name evidence="3" type="ORF">KACHI17_18530</name>
</gene>
<dbReference type="AlphaFoldDB" id="A0AAT9GJT9"/>
<name>A0AAT9GJT9_9BACT</name>
<sequence>MTSTEIFFVENMRCNGCANTIESAIIKIPGIQGVTISLTDKKVCVMGIGINRDVIITTLAKLGYPLSGHNSLFRKATSFISCSAGR</sequence>
<dbReference type="PROSITE" id="PS01047">
    <property type="entry name" value="HMA_1"/>
    <property type="match status" value="1"/>
</dbReference>
<accession>A0AAT9GJT9</accession>
<dbReference type="SUPFAM" id="SSF55008">
    <property type="entry name" value="HMA, heavy metal-associated domain"/>
    <property type="match status" value="1"/>
</dbReference>
<dbReference type="InterPro" id="IPR006121">
    <property type="entry name" value="HMA_dom"/>
</dbReference>
<proteinExistence type="predicted"/>
<dbReference type="EMBL" id="AP029612">
    <property type="protein sequence ID" value="BFG70972.1"/>
    <property type="molecule type" value="Genomic_DNA"/>
</dbReference>
<feature type="domain" description="HMA" evidence="2">
    <location>
        <begin position="3"/>
        <end position="67"/>
    </location>
</feature>
<protein>
    <recommendedName>
        <fullName evidence="2">HMA domain-containing protein</fullName>
    </recommendedName>
</protein>
<dbReference type="CDD" id="cd00371">
    <property type="entry name" value="HMA"/>
    <property type="match status" value="1"/>
</dbReference>
<evidence type="ECO:0000259" key="2">
    <source>
        <dbReference type="PROSITE" id="PS50846"/>
    </source>
</evidence>
<organism evidence="3">
    <name type="scientific">Sediminibacterium sp. KACHI17</name>
    <dbReference type="NCBI Taxonomy" id="1751071"/>
    <lineage>
        <taxon>Bacteria</taxon>
        <taxon>Pseudomonadati</taxon>
        <taxon>Bacteroidota</taxon>
        <taxon>Chitinophagia</taxon>
        <taxon>Chitinophagales</taxon>
        <taxon>Chitinophagaceae</taxon>
        <taxon>Sediminibacterium</taxon>
    </lineage>
</organism>
<evidence type="ECO:0000313" key="3">
    <source>
        <dbReference type="EMBL" id="BFG70972.1"/>
    </source>
</evidence>
<reference evidence="3" key="1">
    <citation type="submission" date="2024-02" db="EMBL/GenBank/DDBJ databases">
        <title>Sediminibacterium planktonica sp. nov. and Sediminibacterium longus sp. nov., isolated from surface lake and river water.</title>
        <authorList>
            <person name="Watanabe K."/>
            <person name="Takemine S."/>
            <person name="Ishii Y."/>
            <person name="Ogata Y."/>
            <person name="Shindo C."/>
            <person name="Suda W."/>
        </authorList>
    </citation>
    <scope>NUCLEOTIDE SEQUENCE</scope>
    <source>
        <strain evidence="3">KACHI17</strain>
    </source>
</reference>
<evidence type="ECO:0000256" key="1">
    <source>
        <dbReference type="ARBA" id="ARBA00022723"/>
    </source>
</evidence>
<dbReference type="RefSeq" id="WP_353548611.1">
    <property type="nucleotide sequence ID" value="NZ_AP029612.1"/>
</dbReference>
<dbReference type="InterPro" id="IPR017969">
    <property type="entry name" value="Heavy-metal-associated_CS"/>
</dbReference>
<dbReference type="Gene3D" id="3.30.70.100">
    <property type="match status" value="1"/>
</dbReference>
<dbReference type="Pfam" id="PF00403">
    <property type="entry name" value="HMA"/>
    <property type="match status" value="1"/>
</dbReference>
<dbReference type="PROSITE" id="PS50846">
    <property type="entry name" value="HMA_2"/>
    <property type="match status" value="1"/>
</dbReference>
<dbReference type="InterPro" id="IPR036163">
    <property type="entry name" value="HMA_dom_sf"/>
</dbReference>
<keyword evidence="1" id="KW-0479">Metal-binding</keyword>